<dbReference type="Proteomes" id="UP001499979">
    <property type="component" value="Unassembled WGS sequence"/>
</dbReference>
<reference evidence="2 3" key="1">
    <citation type="journal article" date="2019" name="Int. J. Syst. Evol. Microbiol.">
        <title>The Global Catalogue of Microorganisms (GCM) 10K type strain sequencing project: providing services to taxonomists for standard genome sequencing and annotation.</title>
        <authorList>
            <consortium name="The Broad Institute Genomics Platform"/>
            <consortium name="The Broad Institute Genome Sequencing Center for Infectious Disease"/>
            <person name="Wu L."/>
            <person name="Ma J."/>
        </authorList>
    </citation>
    <scope>NUCLEOTIDE SEQUENCE [LARGE SCALE GENOMIC DNA]</scope>
    <source>
        <strain evidence="2 3">JCM 11813</strain>
    </source>
</reference>
<feature type="region of interest" description="Disordered" evidence="1">
    <location>
        <begin position="62"/>
        <end position="125"/>
    </location>
</feature>
<protein>
    <submittedName>
        <fullName evidence="2">Uncharacterized protein</fullName>
    </submittedName>
</protein>
<accession>A0ABN1UBK7</accession>
<proteinExistence type="predicted"/>
<name>A0ABN1UBK7_9ACTN</name>
<feature type="compositionally biased region" description="Polar residues" evidence="1">
    <location>
        <begin position="67"/>
        <end position="86"/>
    </location>
</feature>
<evidence type="ECO:0000256" key="1">
    <source>
        <dbReference type="SAM" id="MobiDB-lite"/>
    </source>
</evidence>
<gene>
    <name evidence="2" type="ORF">GCM10009606_08190</name>
</gene>
<sequence length="125" mass="13295">MDRAGEPVTGRIGIDRQIADVGVTIFGHTNSYLSQVGTVGGLPPRLSASPTAIVCAHANQLRHSPANPDTPNTSARTAQRLGSPTITPKGRAKLGQVGRRSARTTRPTHRGVGRTDHHPLPVMRR</sequence>
<dbReference type="EMBL" id="BAAAJE010000002">
    <property type="protein sequence ID" value="GAA1130552.1"/>
    <property type="molecule type" value="Genomic_DNA"/>
</dbReference>
<evidence type="ECO:0000313" key="3">
    <source>
        <dbReference type="Proteomes" id="UP001499979"/>
    </source>
</evidence>
<comment type="caution">
    <text evidence="2">The sequence shown here is derived from an EMBL/GenBank/DDBJ whole genome shotgun (WGS) entry which is preliminary data.</text>
</comment>
<evidence type="ECO:0000313" key="2">
    <source>
        <dbReference type="EMBL" id="GAA1130552.1"/>
    </source>
</evidence>
<keyword evidence="3" id="KW-1185">Reference proteome</keyword>
<feature type="compositionally biased region" description="Basic residues" evidence="1">
    <location>
        <begin position="100"/>
        <end position="112"/>
    </location>
</feature>
<organism evidence="2 3">
    <name type="scientific">Nocardioides aquiterrae</name>
    <dbReference type="NCBI Taxonomy" id="203799"/>
    <lineage>
        <taxon>Bacteria</taxon>
        <taxon>Bacillati</taxon>
        <taxon>Actinomycetota</taxon>
        <taxon>Actinomycetes</taxon>
        <taxon>Propionibacteriales</taxon>
        <taxon>Nocardioidaceae</taxon>
        <taxon>Nocardioides</taxon>
    </lineage>
</organism>